<protein>
    <submittedName>
        <fullName evidence="2">Uncharacterized protein</fullName>
    </submittedName>
</protein>
<evidence type="ECO:0000256" key="1">
    <source>
        <dbReference type="SAM" id="MobiDB-lite"/>
    </source>
</evidence>
<accession>A0A099NKY0</accession>
<organism evidence="2 3">
    <name type="scientific">Pichia kudriavzevii</name>
    <name type="common">Yeast</name>
    <name type="synonym">Issatchenkia orientalis</name>
    <dbReference type="NCBI Taxonomy" id="4909"/>
    <lineage>
        <taxon>Eukaryota</taxon>
        <taxon>Fungi</taxon>
        <taxon>Dikarya</taxon>
        <taxon>Ascomycota</taxon>
        <taxon>Saccharomycotina</taxon>
        <taxon>Pichiomycetes</taxon>
        <taxon>Pichiales</taxon>
        <taxon>Pichiaceae</taxon>
        <taxon>Pichia</taxon>
    </lineage>
</organism>
<sequence>SRRTSNLFGNKPKRTPRTNKRLLKG</sequence>
<name>A0A099NKY0_PICKU</name>
<reference evidence="3" key="1">
    <citation type="journal article" date="2014" name="Microb. Cell Fact.">
        <title>Exploiting Issatchenkia orientalis SD108 for succinic acid production.</title>
        <authorList>
            <person name="Xiao H."/>
            <person name="Shao Z."/>
            <person name="Jiang Y."/>
            <person name="Dole S."/>
            <person name="Zhao H."/>
        </authorList>
    </citation>
    <scope>NUCLEOTIDE SEQUENCE [LARGE SCALE GENOMIC DNA]</scope>
    <source>
        <strain evidence="3">SD108</strain>
    </source>
</reference>
<dbReference type="HOGENOM" id="CLU_3420623_0_0_1"/>
<proteinExistence type="predicted"/>
<dbReference type="AlphaFoldDB" id="A0A099NKY0"/>
<comment type="caution">
    <text evidence="2">The sequence shown here is derived from an EMBL/GenBank/DDBJ whole genome shotgun (WGS) entry which is preliminary data.</text>
</comment>
<evidence type="ECO:0000313" key="3">
    <source>
        <dbReference type="Proteomes" id="UP000029867"/>
    </source>
</evidence>
<evidence type="ECO:0000313" key="2">
    <source>
        <dbReference type="EMBL" id="KGK32582.1"/>
    </source>
</evidence>
<feature type="non-terminal residue" evidence="2">
    <location>
        <position position="1"/>
    </location>
</feature>
<feature type="region of interest" description="Disordered" evidence="1">
    <location>
        <begin position="1"/>
        <end position="25"/>
    </location>
</feature>
<gene>
    <name evidence="2" type="ORF">JL09_g6811</name>
</gene>
<dbReference type="EMBL" id="JQFK01002089">
    <property type="protein sequence ID" value="KGK32582.1"/>
    <property type="molecule type" value="Genomic_DNA"/>
</dbReference>
<dbReference type="Proteomes" id="UP000029867">
    <property type="component" value="Unassembled WGS sequence"/>
</dbReference>
<feature type="compositionally biased region" description="Basic residues" evidence="1">
    <location>
        <begin position="11"/>
        <end position="25"/>
    </location>
</feature>